<dbReference type="PANTHER" id="PTHR43304:SF1">
    <property type="entry name" value="PAC DOMAIN-CONTAINING PROTEIN"/>
    <property type="match status" value="1"/>
</dbReference>
<protein>
    <recommendedName>
        <fullName evidence="2">histidine kinase</fullName>
        <ecNumber evidence="2">2.7.13.3</ecNumber>
    </recommendedName>
</protein>
<dbReference type="SMART" id="SM00387">
    <property type="entry name" value="HATPase_c"/>
    <property type="match status" value="1"/>
</dbReference>
<evidence type="ECO:0000256" key="4">
    <source>
        <dbReference type="ARBA" id="ARBA00022679"/>
    </source>
</evidence>
<dbReference type="InterPro" id="IPR052162">
    <property type="entry name" value="Sensor_kinase/Photoreceptor"/>
</dbReference>
<feature type="domain" description="Histidine kinase" evidence="7">
    <location>
        <begin position="384"/>
        <end position="588"/>
    </location>
</feature>
<dbReference type="InterPro" id="IPR011006">
    <property type="entry name" value="CheY-like_superfamily"/>
</dbReference>
<evidence type="ECO:0000313" key="12">
    <source>
        <dbReference type="Proteomes" id="UP000252985"/>
    </source>
</evidence>
<dbReference type="EMBL" id="CP031148">
    <property type="protein sequence ID" value="AXG09992.1"/>
    <property type="molecule type" value="Genomic_DNA"/>
</dbReference>
<dbReference type="PANTHER" id="PTHR43304">
    <property type="entry name" value="PHYTOCHROME-LIKE PROTEIN CPH1"/>
    <property type="match status" value="1"/>
</dbReference>
<dbReference type="SUPFAM" id="SSF55785">
    <property type="entry name" value="PYP-like sensor domain (PAS domain)"/>
    <property type="match status" value="2"/>
</dbReference>
<dbReference type="SMART" id="SM00091">
    <property type="entry name" value="PAS"/>
    <property type="match status" value="2"/>
</dbReference>
<accession>A0A345E345</accession>
<name>A0A345E345_9EURY</name>
<dbReference type="SMART" id="SM00448">
    <property type="entry name" value="REC"/>
    <property type="match status" value="1"/>
</dbReference>
<dbReference type="InterPro" id="IPR013767">
    <property type="entry name" value="PAS_fold"/>
</dbReference>
<evidence type="ECO:0000313" key="10">
    <source>
        <dbReference type="EMBL" id="AXG06617.1"/>
    </source>
</evidence>
<dbReference type="InterPro" id="IPR005467">
    <property type="entry name" value="His_kinase_dom"/>
</dbReference>
<reference evidence="10 13" key="2">
    <citation type="submission" date="2018-07" db="EMBL/GenBank/DDBJ databases">
        <title>Genome sequences of Haloplanus sp. CBA1113.</title>
        <authorList>
            <person name="Kim Y.B."/>
            <person name="Roh S.W."/>
        </authorList>
    </citation>
    <scope>NUCLEOTIDE SEQUENCE [LARGE SCALE GENOMIC DNA]</scope>
    <source>
        <strain evidence="10 13">CBA1113</strain>
    </source>
</reference>
<feature type="domain" description="PAS" evidence="9">
    <location>
        <begin position="258"/>
        <end position="327"/>
    </location>
</feature>
<dbReference type="SUPFAM" id="SSF55874">
    <property type="entry name" value="ATPase domain of HSP90 chaperone/DNA topoisomerase II/histidine kinase"/>
    <property type="match status" value="1"/>
</dbReference>
<comment type="catalytic activity">
    <reaction evidence="1">
        <text>ATP + protein L-histidine = ADP + protein N-phospho-L-histidine.</text>
        <dbReference type="EC" id="2.7.13.3"/>
    </reaction>
</comment>
<dbReference type="Proteomes" id="UP000253273">
    <property type="component" value="Chromosome"/>
</dbReference>
<dbReference type="GeneID" id="37287132"/>
<reference evidence="11 12" key="1">
    <citation type="submission" date="2018-07" db="EMBL/GenBank/DDBJ databases">
        <title>Genome sequences of Haloplanus sp. CBA1112.</title>
        <authorList>
            <person name="Kim Y.B."/>
            <person name="Roh S.W."/>
        </authorList>
    </citation>
    <scope>NUCLEOTIDE SEQUENCE [LARGE SCALE GENOMIC DNA]</scope>
    <source>
        <strain evidence="11 12">CBA1112</strain>
    </source>
</reference>
<comment type="caution">
    <text evidence="6">Lacks conserved residue(s) required for the propagation of feature annotation.</text>
</comment>
<sequence length="589" mass="65340">MPEETPRIALVAVPDRLAGRLTETLRDGDFDVTIVDSAGECLRLVARGEVDGVVGGYALPDLDGVRLLRSIRVSHPGLPFILILESASPTITDEAVAAGVSGYVPADADPSTILARLQAALDRDAPWFSDEHQHRYRHLIEMAPIPINLFDDTGESIWCNDATLDLLGLDGRDELVGRSIFEFVHPDDHALARRELADVIERKESTGPTQMKLERPDGEVRYVQVSTAVGRFLGKDIGQAVVVDITPLREVQRALQDERRFIEKALDTLQDVFYVVDADGELLRWNQAVTDITGYDDELASMNVTTLFAESDRPRVLDSIGTVVEEGSDTIEATLVTKHGHTCPYEFRGRRLDGSDDGPQVVGIGRDISHRKERKRQLKALEQWLRHNIRNDVNVIHGTAENVREGRIGNVDEGIRRIERYADHLLEQADRERRIVEILTEPVDPVSIDLAELARRRIDALRERYPDADIDLTHADPVVVAAIPDLSAALDELIENAIEYADHEAPTVRVAVDDEGVRGVVHVVDDGPGIPDIERDTLDFDRDIDQLHHGSGLGLLFVYWVTRLSGGDMTVDGSDDGSTVTLAFPARRE</sequence>
<dbReference type="OrthoDB" id="106630at2157"/>
<evidence type="ECO:0000256" key="3">
    <source>
        <dbReference type="ARBA" id="ARBA00022553"/>
    </source>
</evidence>
<dbReference type="EMBL" id="CP031150">
    <property type="protein sequence ID" value="AXG06617.1"/>
    <property type="molecule type" value="Genomic_DNA"/>
</dbReference>
<dbReference type="Gene3D" id="3.30.565.10">
    <property type="entry name" value="Histidine kinase-like ATPase, C-terminal domain"/>
    <property type="match status" value="1"/>
</dbReference>
<dbReference type="Pfam" id="PF00072">
    <property type="entry name" value="Response_reg"/>
    <property type="match status" value="1"/>
</dbReference>
<dbReference type="EC" id="2.7.13.3" evidence="2"/>
<dbReference type="GO" id="GO:0004673">
    <property type="term" value="F:protein histidine kinase activity"/>
    <property type="evidence" value="ECO:0007669"/>
    <property type="project" value="UniProtKB-EC"/>
</dbReference>
<evidence type="ECO:0000259" key="8">
    <source>
        <dbReference type="PROSITE" id="PS50110"/>
    </source>
</evidence>
<dbReference type="SUPFAM" id="SSF52172">
    <property type="entry name" value="CheY-like"/>
    <property type="match status" value="1"/>
</dbReference>
<dbReference type="Pfam" id="PF13426">
    <property type="entry name" value="PAS_9"/>
    <property type="match status" value="1"/>
</dbReference>
<evidence type="ECO:0000256" key="5">
    <source>
        <dbReference type="ARBA" id="ARBA00022777"/>
    </source>
</evidence>
<dbReference type="GO" id="GO:0000160">
    <property type="term" value="P:phosphorelay signal transduction system"/>
    <property type="evidence" value="ECO:0007669"/>
    <property type="project" value="InterPro"/>
</dbReference>
<dbReference type="RefSeq" id="WP_114585755.1">
    <property type="nucleotide sequence ID" value="NZ_CP031148.1"/>
</dbReference>
<evidence type="ECO:0000256" key="6">
    <source>
        <dbReference type="PROSITE-ProRule" id="PRU00169"/>
    </source>
</evidence>
<dbReference type="CDD" id="cd00156">
    <property type="entry name" value="REC"/>
    <property type="match status" value="1"/>
</dbReference>
<dbReference type="Gene3D" id="3.30.450.20">
    <property type="entry name" value="PAS domain"/>
    <property type="match status" value="2"/>
</dbReference>
<evidence type="ECO:0000259" key="7">
    <source>
        <dbReference type="PROSITE" id="PS50109"/>
    </source>
</evidence>
<keyword evidence="3" id="KW-0597">Phosphoprotein</keyword>
<dbReference type="InterPro" id="IPR035965">
    <property type="entry name" value="PAS-like_dom_sf"/>
</dbReference>
<keyword evidence="13" id="KW-1185">Reference proteome</keyword>
<dbReference type="NCBIfam" id="TIGR00229">
    <property type="entry name" value="sensory_box"/>
    <property type="match status" value="2"/>
</dbReference>
<accession>A0A345ECS0</accession>
<proteinExistence type="predicted"/>
<dbReference type="InterPro" id="IPR001789">
    <property type="entry name" value="Sig_transdc_resp-reg_receiver"/>
</dbReference>
<dbReference type="InterPro" id="IPR036890">
    <property type="entry name" value="HATPase_C_sf"/>
</dbReference>
<evidence type="ECO:0000313" key="11">
    <source>
        <dbReference type="EMBL" id="AXG09992.1"/>
    </source>
</evidence>
<evidence type="ECO:0000256" key="2">
    <source>
        <dbReference type="ARBA" id="ARBA00012438"/>
    </source>
</evidence>
<dbReference type="PROSITE" id="PS50112">
    <property type="entry name" value="PAS"/>
    <property type="match status" value="2"/>
</dbReference>
<dbReference type="Pfam" id="PF00989">
    <property type="entry name" value="PAS"/>
    <property type="match status" value="1"/>
</dbReference>
<evidence type="ECO:0000313" key="13">
    <source>
        <dbReference type="Proteomes" id="UP000253273"/>
    </source>
</evidence>
<organism evidence="10 13">
    <name type="scientific">Haloplanus rubicundus</name>
    <dbReference type="NCBI Taxonomy" id="1547898"/>
    <lineage>
        <taxon>Archaea</taxon>
        <taxon>Methanobacteriati</taxon>
        <taxon>Methanobacteriota</taxon>
        <taxon>Stenosarchaea group</taxon>
        <taxon>Halobacteria</taxon>
        <taxon>Halobacteriales</taxon>
        <taxon>Haloferacaceae</taxon>
        <taxon>Haloplanus</taxon>
    </lineage>
</organism>
<gene>
    <name evidence="11" type="ORF">DU484_09100</name>
    <name evidence="10" type="ORF">DU500_09350</name>
</gene>
<feature type="domain" description="Response regulatory" evidence="8">
    <location>
        <begin position="7"/>
        <end position="121"/>
    </location>
</feature>
<dbReference type="CDD" id="cd00130">
    <property type="entry name" value="PAS"/>
    <property type="match status" value="2"/>
</dbReference>
<dbReference type="Pfam" id="PF02518">
    <property type="entry name" value="HATPase_c"/>
    <property type="match status" value="1"/>
</dbReference>
<dbReference type="PROSITE" id="PS50109">
    <property type="entry name" value="HIS_KIN"/>
    <property type="match status" value="1"/>
</dbReference>
<dbReference type="KEGG" id="haj:DU500_09350"/>
<dbReference type="KEGG" id="haq:DU484_09100"/>
<evidence type="ECO:0000259" key="9">
    <source>
        <dbReference type="PROSITE" id="PS50112"/>
    </source>
</evidence>
<dbReference type="CDD" id="cd00075">
    <property type="entry name" value="HATPase"/>
    <property type="match status" value="1"/>
</dbReference>
<keyword evidence="5" id="KW-0418">Kinase</keyword>
<feature type="domain" description="PAS" evidence="9">
    <location>
        <begin position="132"/>
        <end position="203"/>
    </location>
</feature>
<dbReference type="InterPro" id="IPR003594">
    <property type="entry name" value="HATPase_dom"/>
</dbReference>
<dbReference type="PROSITE" id="PS50110">
    <property type="entry name" value="RESPONSE_REGULATORY"/>
    <property type="match status" value="1"/>
</dbReference>
<dbReference type="Gene3D" id="3.40.50.2300">
    <property type="match status" value="1"/>
</dbReference>
<evidence type="ECO:0000256" key="1">
    <source>
        <dbReference type="ARBA" id="ARBA00000085"/>
    </source>
</evidence>
<keyword evidence="4" id="KW-0808">Transferase</keyword>
<dbReference type="InterPro" id="IPR000014">
    <property type="entry name" value="PAS"/>
</dbReference>
<dbReference type="Proteomes" id="UP000252985">
    <property type="component" value="Chromosome"/>
</dbReference>
<dbReference type="GO" id="GO:0006355">
    <property type="term" value="P:regulation of DNA-templated transcription"/>
    <property type="evidence" value="ECO:0007669"/>
    <property type="project" value="InterPro"/>
</dbReference>
<dbReference type="AlphaFoldDB" id="A0A345E345"/>